<feature type="compositionally biased region" description="Basic and acidic residues" evidence="7">
    <location>
        <begin position="238"/>
        <end position="250"/>
    </location>
</feature>
<evidence type="ECO:0000256" key="6">
    <source>
        <dbReference type="RuleBase" id="RU003983"/>
    </source>
</evidence>
<dbReference type="PANTHER" id="PTHR22726">
    <property type="entry name" value="METALLOENDOPEPTIDASE OMA1"/>
    <property type="match status" value="1"/>
</dbReference>
<keyword evidence="5 6" id="KW-0482">Metalloprotease</keyword>
<dbReference type="Proteomes" id="UP000076830">
    <property type="component" value="Chromosome"/>
</dbReference>
<keyword evidence="10" id="KW-1185">Reference proteome</keyword>
<dbReference type="KEGG" id="dko:I596_2199"/>
<evidence type="ECO:0000256" key="7">
    <source>
        <dbReference type="SAM" id="MobiDB-lite"/>
    </source>
</evidence>
<evidence type="ECO:0000256" key="5">
    <source>
        <dbReference type="ARBA" id="ARBA00023049"/>
    </source>
</evidence>
<dbReference type="PATRIC" id="fig|1300342.3.peg.2143"/>
<organism evidence="9 10">
    <name type="scientific">Dokdonella koreensis DS-123</name>
    <dbReference type="NCBI Taxonomy" id="1300342"/>
    <lineage>
        <taxon>Bacteria</taxon>
        <taxon>Pseudomonadati</taxon>
        <taxon>Pseudomonadota</taxon>
        <taxon>Gammaproteobacteria</taxon>
        <taxon>Lysobacterales</taxon>
        <taxon>Rhodanobacteraceae</taxon>
        <taxon>Dokdonella</taxon>
    </lineage>
</organism>
<dbReference type="RefSeq" id="WP_083965503.1">
    <property type="nucleotide sequence ID" value="NZ_CP015249.1"/>
</dbReference>
<comment type="similarity">
    <text evidence="6">Belongs to the peptidase M48 family.</text>
</comment>
<name>A0A160DVP4_9GAMM</name>
<dbReference type="Gene3D" id="3.30.2010.10">
    <property type="entry name" value="Metalloproteases ('zincins'), catalytic domain"/>
    <property type="match status" value="1"/>
</dbReference>
<protein>
    <submittedName>
        <fullName evidence="9">Peptidase M48, Ste24p</fullName>
    </submittedName>
</protein>
<evidence type="ECO:0000313" key="9">
    <source>
        <dbReference type="EMBL" id="ANB18211.1"/>
    </source>
</evidence>
<evidence type="ECO:0000259" key="8">
    <source>
        <dbReference type="Pfam" id="PF01435"/>
    </source>
</evidence>
<dbReference type="GO" id="GO:0016020">
    <property type="term" value="C:membrane"/>
    <property type="evidence" value="ECO:0007669"/>
    <property type="project" value="TreeGrafter"/>
</dbReference>
<keyword evidence="4 6" id="KW-0862">Zinc</keyword>
<evidence type="ECO:0000313" key="10">
    <source>
        <dbReference type="Proteomes" id="UP000076830"/>
    </source>
</evidence>
<reference evidence="9 10" key="1">
    <citation type="submission" date="2016-04" db="EMBL/GenBank/DDBJ databases">
        <title>Complete genome sequence of Dokdonella koreensis DS-123T.</title>
        <authorList>
            <person name="Kim J.F."/>
            <person name="Lee H."/>
            <person name="Kwak M.-J."/>
        </authorList>
    </citation>
    <scope>NUCLEOTIDE SEQUENCE [LARGE SCALE GENOMIC DNA]</scope>
    <source>
        <strain evidence="9 10">DS-123</strain>
    </source>
</reference>
<dbReference type="GO" id="GO:0051603">
    <property type="term" value="P:proteolysis involved in protein catabolic process"/>
    <property type="evidence" value="ECO:0007669"/>
    <property type="project" value="TreeGrafter"/>
</dbReference>
<evidence type="ECO:0000256" key="1">
    <source>
        <dbReference type="ARBA" id="ARBA00022670"/>
    </source>
</evidence>
<dbReference type="EMBL" id="CP015249">
    <property type="protein sequence ID" value="ANB18211.1"/>
    <property type="molecule type" value="Genomic_DNA"/>
</dbReference>
<evidence type="ECO:0000256" key="4">
    <source>
        <dbReference type="ARBA" id="ARBA00022833"/>
    </source>
</evidence>
<keyword evidence="3 6" id="KW-0378">Hydrolase</keyword>
<proteinExistence type="inferred from homology"/>
<evidence type="ECO:0000256" key="3">
    <source>
        <dbReference type="ARBA" id="ARBA00022801"/>
    </source>
</evidence>
<evidence type="ECO:0000256" key="2">
    <source>
        <dbReference type="ARBA" id="ARBA00022723"/>
    </source>
</evidence>
<comment type="cofactor">
    <cofactor evidence="6">
        <name>Zn(2+)</name>
        <dbReference type="ChEBI" id="CHEBI:29105"/>
    </cofactor>
    <text evidence="6">Binds 1 zinc ion per subunit.</text>
</comment>
<dbReference type="OrthoDB" id="9810445at2"/>
<dbReference type="Pfam" id="PF01435">
    <property type="entry name" value="Peptidase_M48"/>
    <property type="match status" value="1"/>
</dbReference>
<feature type="domain" description="Peptidase M48" evidence="8">
    <location>
        <begin position="96"/>
        <end position="245"/>
    </location>
</feature>
<sequence>MNKTLSHSLASALALGTFAAAQRAEAIDLEGALGAGAKLGKAATLSDKDVIASANEACAYMDKQNKIAPPGSAYGARLAKIVKGLEGEDGLRLNFKVYQNPDINAWAMANGCVRVYSGLLDKATDDEVRGVIGHEIGHVKLGHTKSKMKTALLAAGAREGVAASGDNKAASVAQSNLGGLAETVVNSQFSQKEESAADEYGYRFMVKHKYDPQAMVTMFRKLPGKGGLTSSHPGSEQRAQKIEKLIKKGS</sequence>
<gene>
    <name evidence="9" type="ORF">I596_2199</name>
</gene>
<keyword evidence="1 6" id="KW-0645">Protease</keyword>
<accession>A0A160DVP4</accession>
<dbReference type="InterPro" id="IPR051156">
    <property type="entry name" value="Mito/Outer_Membr_Metalloprot"/>
</dbReference>
<dbReference type="InterPro" id="IPR001915">
    <property type="entry name" value="Peptidase_M48"/>
</dbReference>
<dbReference type="GO" id="GO:0046872">
    <property type="term" value="F:metal ion binding"/>
    <property type="evidence" value="ECO:0007669"/>
    <property type="project" value="UniProtKB-KW"/>
</dbReference>
<dbReference type="AlphaFoldDB" id="A0A160DVP4"/>
<keyword evidence="2" id="KW-0479">Metal-binding</keyword>
<dbReference type="GO" id="GO:0004222">
    <property type="term" value="F:metalloendopeptidase activity"/>
    <property type="evidence" value="ECO:0007669"/>
    <property type="project" value="InterPro"/>
</dbReference>
<dbReference type="CDD" id="cd07334">
    <property type="entry name" value="M48C_loiP_like"/>
    <property type="match status" value="1"/>
</dbReference>
<feature type="region of interest" description="Disordered" evidence="7">
    <location>
        <begin position="223"/>
        <end position="250"/>
    </location>
</feature>
<dbReference type="PANTHER" id="PTHR22726:SF8">
    <property type="entry name" value="METALLOPROTEASE YCAL"/>
    <property type="match status" value="1"/>
</dbReference>